<reference evidence="4" key="1">
    <citation type="submission" date="2022-12" db="EMBL/GenBank/DDBJ databases">
        <title>Draft genome assemblies for two species of Escallonia (Escalloniales).</title>
        <authorList>
            <person name="Chanderbali A."/>
            <person name="Dervinis C."/>
            <person name="Anghel I."/>
            <person name="Soltis D."/>
            <person name="Soltis P."/>
            <person name="Zapata F."/>
        </authorList>
    </citation>
    <scope>NUCLEOTIDE SEQUENCE</scope>
    <source>
        <strain evidence="4">UCBG92.1500</strain>
        <tissue evidence="4">Leaf</tissue>
    </source>
</reference>
<feature type="repeat" description="PPR" evidence="3">
    <location>
        <begin position="159"/>
        <end position="193"/>
    </location>
</feature>
<dbReference type="Pfam" id="PF13041">
    <property type="entry name" value="PPR_2"/>
    <property type="match status" value="1"/>
</dbReference>
<evidence type="ECO:0000256" key="1">
    <source>
        <dbReference type="ARBA" id="ARBA00007626"/>
    </source>
</evidence>
<organism evidence="4 5">
    <name type="scientific">Escallonia rubra</name>
    <dbReference type="NCBI Taxonomy" id="112253"/>
    <lineage>
        <taxon>Eukaryota</taxon>
        <taxon>Viridiplantae</taxon>
        <taxon>Streptophyta</taxon>
        <taxon>Embryophyta</taxon>
        <taxon>Tracheophyta</taxon>
        <taxon>Spermatophyta</taxon>
        <taxon>Magnoliopsida</taxon>
        <taxon>eudicotyledons</taxon>
        <taxon>Gunneridae</taxon>
        <taxon>Pentapetalae</taxon>
        <taxon>asterids</taxon>
        <taxon>campanulids</taxon>
        <taxon>Escalloniales</taxon>
        <taxon>Escalloniaceae</taxon>
        <taxon>Escallonia</taxon>
    </lineage>
</organism>
<proteinExistence type="inferred from homology"/>
<keyword evidence="5" id="KW-1185">Reference proteome</keyword>
<dbReference type="InterPro" id="IPR011990">
    <property type="entry name" value="TPR-like_helical_dom_sf"/>
</dbReference>
<dbReference type="PANTHER" id="PTHR47933">
    <property type="entry name" value="PENTATRICOPEPTIDE REPEAT-CONTAINING PROTEIN 1, MITOCHONDRIAL"/>
    <property type="match status" value="1"/>
</dbReference>
<gene>
    <name evidence="4" type="ORF">RJ640_012412</name>
</gene>
<sequence length="280" mass="32328">MGTRDASSDLGFLFRDASAILGLMGDKPPSRSLRRRINKRKKAAAKPVLDEAQFQRSVSHLLPRFTPEELCNVITMQDDPLVCLELFNWASQQPRFRRDVSTYHITIKKLGAAQMYEEMDVIVNQVLAIRFIGYVLSLHVNDALRIFHQMDSVYNCQPNSFSYDYLIHGLCAQGRTNNAREFCKKMKKEGFIPSCKSYNSLVNSLAFGGEVEEAVKFLWEMTENRRSADFITYGTVLEEVCRQWKAGDAMNLLKELREKDIVDGFTYRKLLHELEDDYRN</sequence>
<dbReference type="InterPro" id="IPR002885">
    <property type="entry name" value="PPR_rpt"/>
</dbReference>
<evidence type="ECO:0000256" key="2">
    <source>
        <dbReference type="ARBA" id="ARBA00022737"/>
    </source>
</evidence>
<dbReference type="PROSITE" id="PS51375">
    <property type="entry name" value="PPR"/>
    <property type="match status" value="2"/>
</dbReference>
<evidence type="ECO:0000256" key="3">
    <source>
        <dbReference type="PROSITE-ProRule" id="PRU00708"/>
    </source>
</evidence>
<evidence type="ECO:0000313" key="5">
    <source>
        <dbReference type="Proteomes" id="UP001187471"/>
    </source>
</evidence>
<dbReference type="EMBL" id="JAVXUO010002863">
    <property type="protein sequence ID" value="KAK2968958.1"/>
    <property type="molecule type" value="Genomic_DNA"/>
</dbReference>
<name>A0AA88QFV2_9ASTE</name>
<dbReference type="Proteomes" id="UP001187471">
    <property type="component" value="Unassembled WGS sequence"/>
</dbReference>
<accession>A0AA88QFV2</accession>
<dbReference type="Gene3D" id="1.25.40.10">
    <property type="entry name" value="Tetratricopeptide repeat domain"/>
    <property type="match status" value="1"/>
</dbReference>
<keyword evidence="2" id="KW-0677">Repeat</keyword>
<dbReference type="GO" id="GO:0003729">
    <property type="term" value="F:mRNA binding"/>
    <property type="evidence" value="ECO:0007669"/>
    <property type="project" value="TreeGrafter"/>
</dbReference>
<comment type="caution">
    <text evidence="4">The sequence shown here is derived from an EMBL/GenBank/DDBJ whole genome shotgun (WGS) entry which is preliminary data.</text>
</comment>
<protein>
    <recommendedName>
        <fullName evidence="6">Pentatricopeptide repeat-containing protein</fullName>
    </recommendedName>
</protein>
<dbReference type="AlphaFoldDB" id="A0AA88QFV2"/>
<dbReference type="PANTHER" id="PTHR47933:SF23">
    <property type="entry name" value="OS02G0468500 PROTEIN"/>
    <property type="match status" value="1"/>
</dbReference>
<evidence type="ECO:0000313" key="4">
    <source>
        <dbReference type="EMBL" id="KAK2968958.1"/>
    </source>
</evidence>
<evidence type="ECO:0008006" key="6">
    <source>
        <dbReference type="Google" id="ProtNLM"/>
    </source>
</evidence>
<feature type="repeat" description="PPR" evidence="3">
    <location>
        <begin position="194"/>
        <end position="228"/>
    </location>
</feature>
<dbReference type="InterPro" id="IPR051240">
    <property type="entry name" value="Mito_RNA-Proc/Resp"/>
</dbReference>
<comment type="similarity">
    <text evidence="1">Belongs to the PPR family. P subfamily.</text>
</comment>
<dbReference type="NCBIfam" id="TIGR00756">
    <property type="entry name" value="PPR"/>
    <property type="match status" value="1"/>
</dbReference>